<proteinExistence type="predicted"/>
<evidence type="ECO:0000313" key="1">
    <source>
        <dbReference type="EMBL" id="JAH02597.1"/>
    </source>
</evidence>
<reference evidence="1" key="2">
    <citation type="journal article" date="2015" name="Fish Shellfish Immunol.">
        <title>Early steps in the European eel (Anguilla anguilla)-Vibrio vulnificus interaction in the gills: Role of the RtxA13 toxin.</title>
        <authorList>
            <person name="Callol A."/>
            <person name="Pajuelo D."/>
            <person name="Ebbesson L."/>
            <person name="Teles M."/>
            <person name="MacKenzie S."/>
            <person name="Amaro C."/>
        </authorList>
    </citation>
    <scope>NUCLEOTIDE SEQUENCE</scope>
</reference>
<sequence>MPTSQPVPLSRPHYSGSTLLSRSECNTSNSDLLFQVLHLVLSQCKTFFPIHHNYKYIL</sequence>
<dbReference type="EMBL" id="GBXM01079518">
    <property type="protein sequence ID" value="JAH29059.1"/>
    <property type="molecule type" value="Transcribed_RNA"/>
</dbReference>
<dbReference type="EMBL" id="GBXM01105980">
    <property type="protein sequence ID" value="JAH02597.1"/>
    <property type="molecule type" value="Transcribed_RNA"/>
</dbReference>
<dbReference type="AlphaFoldDB" id="A0A0E9PE87"/>
<reference evidence="1" key="1">
    <citation type="submission" date="2014-11" db="EMBL/GenBank/DDBJ databases">
        <authorList>
            <person name="Amaro Gonzalez C."/>
        </authorList>
    </citation>
    <scope>NUCLEOTIDE SEQUENCE</scope>
</reference>
<accession>A0A0E9PE87</accession>
<organism evidence="1">
    <name type="scientific">Anguilla anguilla</name>
    <name type="common">European freshwater eel</name>
    <name type="synonym">Muraena anguilla</name>
    <dbReference type="NCBI Taxonomy" id="7936"/>
    <lineage>
        <taxon>Eukaryota</taxon>
        <taxon>Metazoa</taxon>
        <taxon>Chordata</taxon>
        <taxon>Craniata</taxon>
        <taxon>Vertebrata</taxon>
        <taxon>Euteleostomi</taxon>
        <taxon>Actinopterygii</taxon>
        <taxon>Neopterygii</taxon>
        <taxon>Teleostei</taxon>
        <taxon>Anguilliformes</taxon>
        <taxon>Anguillidae</taxon>
        <taxon>Anguilla</taxon>
    </lineage>
</organism>
<name>A0A0E9PE87_ANGAN</name>
<protein>
    <submittedName>
        <fullName evidence="1">Uncharacterized protein</fullName>
    </submittedName>
</protein>